<dbReference type="EMBL" id="LAZR01003370">
    <property type="protein sequence ID" value="KKN19066.1"/>
    <property type="molecule type" value="Genomic_DNA"/>
</dbReference>
<gene>
    <name evidence="1" type="ORF">LCGC14_0949560</name>
</gene>
<protein>
    <recommendedName>
        <fullName evidence="2">Bacterial Ig-like domain-containing protein</fullName>
    </recommendedName>
</protein>
<evidence type="ECO:0000313" key="1">
    <source>
        <dbReference type="EMBL" id="KKN19066.1"/>
    </source>
</evidence>
<accession>A0A0F9R173</accession>
<dbReference type="InterPro" id="IPR013783">
    <property type="entry name" value="Ig-like_fold"/>
</dbReference>
<proteinExistence type="predicted"/>
<name>A0A0F9R173_9ZZZZ</name>
<dbReference type="AlphaFoldDB" id="A0A0F9R173"/>
<dbReference type="Gene3D" id="2.60.40.10">
    <property type="entry name" value="Immunoglobulins"/>
    <property type="match status" value="1"/>
</dbReference>
<reference evidence="1" key="1">
    <citation type="journal article" date="2015" name="Nature">
        <title>Complex archaea that bridge the gap between prokaryotes and eukaryotes.</title>
        <authorList>
            <person name="Spang A."/>
            <person name="Saw J.H."/>
            <person name="Jorgensen S.L."/>
            <person name="Zaremba-Niedzwiedzka K."/>
            <person name="Martijn J."/>
            <person name="Lind A.E."/>
            <person name="van Eijk R."/>
            <person name="Schleper C."/>
            <person name="Guy L."/>
            <person name="Ettema T.J."/>
        </authorList>
    </citation>
    <scope>NUCLEOTIDE SEQUENCE</scope>
</reference>
<evidence type="ECO:0008006" key="2">
    <source>
        <dbReference type="Google" id="ProtNLM"/>
    </source>
</evidence>
<organism evidence="1">
    <name type="scientific">marine sediment metagenome</name>
    <dbReference type="NCBI Taxonomy" id="412755"/>
    <lineage>
        <taxon>unclassified sequences</taxon>
        <taxon>metagenomes</taxon>
        <taxon>ecological metagenomes</taxon>
    </lineage>
</organism>
<sequence length="238" mass="26453">MIIGIPYDGSSLSVEEENALVLVHWNSTTNQWEDKTLFVDTFNDIIFGEVESLSIFTIILDIAPPSISVETPFEGQALQDGITFKINVTDSSEIDLVTISIRELGGDQVFVGQATHIIDDEWQLPFDTTLLPDGYYQIIIESSDIIGNSGSAPPVNVSIRNWATLELLPATIGNKAGRTMPVKFSLRVVEAVDPNMAFVRNEELDIKIYDKSTGQLLQHSTLGDTSRDYRIKMILKFI</sequence>
<comment type="caution">
    <text evidence="1">The sequence shown here is derived from an EMBL/GenBank/DDBJ whole genome shotgun (WGS) entry which is preliminary data.</text>
</comment>